<organism evidence="1 2">
    <name type="scientific">Achlya hypogyna</name>
    <name type="common">Oomycete</name>
    <name type="synonym">Protoachlya hypogyna</name>
    <dbReference type="NCBI Taxonomy" id="1202772"/>
    <lineage>
        <taxon>Eukaryota</taxon>
        <taxon>Sar</taxon>
        <taxon>Stramenopiles</taxon>
        <taxon>Oomycota</taxon>
        <taxon>Saprolegniomycetes</taxon>
        <taxon>Saprolegniales</taxon>
        <taxon>Achlyaceae</taxon>
        <taxon>Achlya</taxon>
    </lineage>
</organism>
<evidence type="ECO:0000313" key="1">
    <source>
        <dbReference type="EMBL" id="OQR96074.1"/>
    </source>
</evidence>
<keyword evidence="2" id="KW-1185">Reference proteome</keyword>
<accession>A0A1V9ZDJ9</accession>
<comment type="caution">
    <text evidence="1">The sequence shown here is derived from an EMBL/GenBank/DDBJ whole genome shotgun (WGS) entry which is preliminary data.</text>
</comment>
<dbReference type="AlphaFoldDB" id="A0A1V9ZDJ9"/>
<dbReference type="Proteomes" id="UP000243579">
    <property type="component" value="Unassembled WGS sequence"/>
</dbReference>
<reference evidence="1 2" key="1">
    <citation type="journal article" date="2014" name="Genome Biol. Evol.">
        <title>The secreted proteins of Achlya hypogyna and Thraustotheca clavata identify the ancestral oomycete secretome and reveal gene acquisitions by horizontal gene transfer.</title>
        <authorList>
            <person name="Misner I."/>
            <person name="Blouin N."/>
            <person name="Leonard G."/>
            <person name="Richards T.A."/>
            <person name="Lane C.E."/>
        </authorList>
    </citation>
    <scope>NUCLEOTIDE SEQUENCE [LARGE SCALE GENOMIC DNA]</scope>
    <source>
        <strain evidence="1 2">ATCC 48635</strain>
    </source>
</reference>
<sequence>MALPWEALLVVILLLIFYVACRILQNYVMYTRRGYEPIPDAEKPGLSTYMITHSKDSVEILIAKEKETQS</sequence>
<evidence type="ECO:0000313" key="2">
    <source>
        <dbReference type="Proteomes" id="UP000243579"/>
    </source>
</evidence>
<dbReference type="OrthoDB" id="77681at2759"/>
<protein>
    <submittedName>
        <fullName evidence="1">Uncharacterized protein</fullName>
    </submittedName>
</protein>
<gene>
    <name evidence="1" type="ORF">ACHHYP_17015</name>
</gene>
<dbReference type="EMBL" id="JNBR01000154">
    <property type="protein sequence ID" value="OQR96074.1"/>
    <property type="molecule type" value="Genomic_DNA"/>
</dbReference>
<name>A0A1V9ZDJ9_ACHHY</name>
<proteinExistence type="predicted"/>